<keyword evidence="1" id="KW-0677">Repeat</keyword>
<evidence type="ECO:0000313" key="3">
    <source>
        <dbReference type="EMBL" id="CAI4005176.1"/>
    </source>
</evidence>
<dbReference type="AlphaFoldDB" id="A0A9P1D922"/>
<name>A0A9P1D922_9DINO</name>
<protein>
    <submittedName>
        <fullName evidence="5">Pentacotripeptide-repeat region of PRORP domain-containing protein</fullName>
    </submittedName>
</protein>
<accession>A0A9P1D922</accession>
<dbReference type="InterPro" id="IPR002885">
    <property type="entry name" value="PPR_rpt"/>
</dbReference>
<dbReference type="EMBL" id="CAMXCT030003570">
    <property type="protein sequence ID" value="CAL4792488.1"/>
    <property type="molecule type" value="Genomic_DNA"/>
</dbReference>
<dbReference type="Gene3D" id="1.25.40.10">
    <property type="entry name" value="Tetratricopeptide repeat domain"/>
    <property type="match status" value="3"/>
</dbReference>
<dbReference type="OrthoDB" id="438451at2759"/>
<proteinExistence type="predicted"/>
<dbReference type="Pfam" id="PF01535">
    <property type="entry name" value="PPR"/>
    <property type="match status" value="1"/>
</dbReference>
<organism evidence="3">
    <name type="scientific">Cladocopium goreaui</name>
    <dbReference type="NCBI Taxonomy" id="2562237"/>
    <lineage>
        <taxon>Eukaryota</taxon>
        <taxon>Sar</taxon>
        <taxon>Alveolata</taxon>
        <taxon>Dinophyceae</taxon>
        <taxon>Suessiales</taxon>
        <taxon>Symbiodiniaceae</taxon>
        <taxon>Cladocopium</taxon>
    </lineage>
</organism>
<dbReference type="InterPro" id="IPR036188">
    <property type="entry name" value="FAD/NAD-bd_sf"/>
</dbReference>
<keyword evidence="6" id="KW-1185">Reference proteome</keyword>
<sequence>MSLLDTLQKAKVEDIFKGLQDMAPEDRKKVQEALKIIETESFKKVARSYGCSGGDGDWGEFSMRVTLGADGTGTVKETSVMFRDSPEETETWYGSYTVKGDFISFSATELEKTSSGAGGVHTAPKKPEKKEFFFRTTEDQNLLQVSPKGEEFEMPYADGRFGAGQHGADLGAQVLSVIEVDSGHPNAGADGHNLKGTDLCAAWEDVQLMVSQGWLRRAPEEQLADTEERMKYQGLWAHFWCLHGFSWLLQQLAASAELRLRRVERVKTTDLTVQLWATERRSGQLRDEVHSKADLVILAVPAPEVLRLAPELPAALRAALRQIRYDGRVAVALTLEHATYPAVRAAFAGAAEVSLDLGDTPHEDVHLVEPALVMSSSQVLRWNLAIATAAKAAKWKRAMSLMLGLNAQALQPDIITFNTTLRACTRASRWRLAVQMLNSVNQHGLRADVVSYTSLLGFQKDSGAWLRALRVLHEMHMATLQADATALNAVLADCATGPWPWGLILLQRLQQFGPKAFAVALSTAMAGAVKNGRWDVALSLLQSLQSYEAIDGVLLATCMRVCRAGHLWQLGLSLLPRARAARADVAVYNAAISMCADAGQWQLALKLLGRAHDETRVDTTSCNAAITACDRGQAWQQALHIFHLSAGLRDVISYGAIISACRAQWPLTLSLLRLAASEDVRPGERAWSALFTSCKAQWELGLALAEEGRDSDWDLTCHNSVLHILATTGKWTQVIHLLRTLRESGPQPDAVTWDAACSAFETSGAFQQLPFAQAALRSTAATLCASRESEGPSDLWPLRAGLGLAAGWASGRLER</sequence>
<feature type="non-terminal residue" evidence="3">
    <location>
        <position position="815"/>
    </location>
</feature>
<dbReference type="PANTHER" id="PTHR47447:SF17">
    <property type="entry name" value="OS12G0638900 PROTEIN"/>
    <property type="match status" value="1"/>
</dbReference>
<reference evidence="4" key="2">
    <citation type="submission" date="2024-04" db="EMBL/GenBank/DDBJ databases">
        <authorList>
            <person name="Chen Y."/>
            <person name="Shah S."/>
            <person name="Dougan E. K."/>
            <person name="Thang M."/>
            <person name="Chan C."/>
        </authorList>
    </citation>
    <scope>NUCLEOTIDE SEQUENCE [LARGE SCALE GENOMIC DNA]</scope>
</reference>
<dbReference type="SUPFAM" id="SSF51905">
    <property type="entry name" value="FAD/NAD(P)-binding domain"/>
    <property type="match status" value="1"/>
</dbReference>
<dbReference type="EMBL" id="CAMXCT010003570">
    <property type="protein sequence ID" value="CAI4005176.1"/>
    <property type="molecule type" value="Genomic_DNA"/>
</dbReference>
<gene>
    <name evidence="3" type="ORF">C1SCF055_LOCUS30924</name>
</gene>
<dbReference type="Pfam" id="PF13812">
    <property type="entry name" value="PPR_3"/>
    <property type="match status" value="1"/>
</dbReference>
<evidence type="ECO:0000313" key="6">
    <source>
        <dbReference type="Proteomes" id="UP001152797"/>
    </source>
</evidence>
<evidence type="ECO:0000313" key="4">
    <source>
        <dbReference type="EMBL" id="CAL1158551.1"/>
    </source>
</evidence>
<dbReference type="PANTHER" id="PTHR47447">
    <property type="entry name" value="OS03G0856100 PROTEIN"/>
    <property type="match status" value="1"/>
</dbReference>
<dbReference type="EMBL" id="CAMXCT020003570">
    <property type="protein sequence ID" value="CAL1158551.1"/>
    <property type="molecule type" value="Genomic_DNA"/>
</dbReference>
<dbReference type="Gene3D" id="3.50.50.60">
    <property type="entry name" value="FAD/NAD(P)-binding domain"/>
    <property type="match status" value="1"/>
</dbReference>
<dbReference type="InterPro" id="IPR011990">
    <property type="entry name" value="TPR-like_helical_dom_sf"/>
</dbReference>
<feature type="repeat" description="PPR" evidence="2">
    <location>
        <begin position="413"/>
        <end position="447"/>
    </location>
</feature>
<dbReference type="PROSITE" id="PS51375">
    <property type="entry name" value="PPR"/>
    <property type="match status" value="2"/>
</dbReference>
<evidence type="ECO:0000313" key="5">
    <source>
        <dbReference type="EMBL" id="CAL4792488.1"/>
    </source>
</evidence>
<evidence type="ECO:0000256" key="1">
    <source>
        <dbReference type="ARBA" id="ARBA00022737"/>
    </source>
</evidence>
<evidence type="ECO:0000256" key="2">
    <source>
        <dbReference type="PROSITE-ProRule" id="PRU00708"/>
    </source>
</evidence>
<reference evidence="3" key="1">
    <citation type="submission" date="2022-10" db="EMBL/GenBank/DDBJ databases">
        <authorList>
            <person name="Chen Y."/>
            <person name="Dougan E. K."/>
            <person name="Chan C."/>
            <person name="Rhodes N."/>
            <person name="Thang M."/>
        </authorList>
    </citation>
    <scope>NUCLEOTIDE SEQUENCE</scope>
</reference>
<feature type="repeat" description="PPR" evidence="2">
    <location>
        <begin position="714"/>
        <end position="748"/>
    </location>
</feature>
<dbReference type="Proteomes" id="UP001152797">
    <property type="component" value="Unassembled WGS sequence"/>
</dbReference>
<comment type="caution">
    <text evidence="3">The sequence shown here is derived from an EMBL/GenBank/DDBJ whole genome shotgun (WGS) entry which is preliminary data.</text>
</comment>